<dbReference type="Proteomes" id="UP000321331">
    <property type="component" value="Unassembled WGS sequence"/>
</dbReference>
<evidence type="ECO:0000313" key="2">
    <source>
        <dbReference type="Proteomes" id="UP000321331"/>
    </source>
</evidence>
<name>A0A5C6TJT7_FUSOC</name>
<protein>
    <submittedName>
        <fullName evidence="1">Uncharacterized protein</fullName>
    </submittedName>
</protein>
<gene>
    <name evidence="1" type="ORF">FocTR4_00004781</name>
</gene>
<proteinExistence type="predicted"/>
<evidence type="ECO:0000313" key="1">
    <source>
        <dbReference type="EMBL" id="TXC10101.1"/>
    </source>
</evidence>
<dbReference type="AlphaFoldDB" id="A0A5C6TJT7"/>
<dbReference type="EMBL" id="VMNF01000004">
    <property type="protein sequence ID" value="TXC10101.1"/>
    <property type="molecule type" value="Genomic_DNA"/>
</dbReference>
<sequence length="149" mass="16219">MHTHTHSSTSSTRHASSGTLSAAAALAKFQVWCRSLANLCLAVHAPVRVSCVSSSAVCSIHPYLVAVPWTDLTAFPSNALGYLTKFFSPFTGLPSFSSPTALSIVDLSSIPKLIRVYSLPYTNILVPCLYLKPRYLPLCCLHPRRRSRA</sequence>
<reference evidence="1 2" key="1">
    <citation type="submission" date="2019-07" db="EMBL/GenBank/DDBJ databases">
        <title>The First High-Quality Draft Genome Sequence of the Causal Agent of the Current Panama Disease Epidemic.</title>
        <authorList>
            <person name="Warmington R.J."/>
            <person name="Kay W."/>
            <person name="Jeffries A."/>
            <person name="Bebber D."/>
            <person name="Moore K."/>
            <person name="Studholme D.J."/>
        </authorList>
    </citation>
    <scope>NUCLEOTIDE SEQUENCE [LARGE SCALE GENOMIC DNA]</scope>
    <source>
        <strain evidence="1 2">TR4</strain>
    </source>
</reference>
<accession>A0A5C6TJT7</accession>
<organism evidence="1 2">
    <name type="scientific">Fusarium oxysporum f. sp. cubense</name>
    <dbReference type="NCBI Taxonomy" id="61366"/>
    <lineage>
        <taxon>Eukaryota</taxon>
        <taxon>Fungi</taxon>
        <taxon>Dikarya</taxon>
        <taxon>Ascomycota</taxon>
        <taxon>Pezizomycotina</taxon>
        <taxon>Sordariomycetes</taxon>
        <taxon>Hypocreomycetidae</taxon>
        <taxon>Hypocreales</taxon>
        <taxon>Nectriaceae</taxon>
        <taxon>Fusarium</taxon>
        <taxon>Fusarium oxysporum species complex</taxon>
    </lineage>
</organism>
<comment type="caution">
    <text evidence="1">The sequence shown here is derived from an EMBL/GenBank/DDBJ whole genome shotgun (WGS) entry which is preliminary data.</text>
</comment>